<evidence type="ECO:0000256" key="8">
    <source>
        <dbReference type="SAM" id="Phobius"/>
    </source>
</evidence>
<dbReference type="InterPro" id="IPR012419">
    <property type="entry name" value="Cas1_AcylTrans_dom"/>
</dbReference>
<evidence type="ECO:0000256" key="7">
    <source>
        <dbReference type="ARBA" id="ARBA00023180"/>
    </source>
</evidence>
<evidence type="ECO:0000313" key="10">
    <source>
        <dbReference type="EMBL" id="KAJ4245985.1"/>
    </source>
</evidence>
<evidence type="ECO:0000256" key="5">
    <source>
        <dbReference type="ARBA" id="ARBA00022989"/>
    </source>
</evidence>
<feature type="transmembrane region" description="Helical" evidence="8">
    <location>
        <begin position="350"/>
        <end position="368"/>
    </location>
</feature>
<keyword evidence="6 8" id="KW-0472">Membrane</keyword>
<evidence type="ECO:0000256" key="4">
    <source>
        <dbReference type="ARBA" id="ARBA00022692"/>
    </source>
</evidence>
<comment type="caution">
    <text evidence="10">The sequence shown here is derived from an EMBL/GenBank/DDBJ whole genome shotgun (WGS) entry which is preliminary data.</text>
</comment>
<keyword evidence="5 8" id="KW-1133">Transmembrane helix</keyword>
<feature type="transmembrane region" description="Helical" evidence="8">
    <location>
        <begin position="626"/>
        <end position="651"/>
    </location>
</feature>
<name>A0A9W8VA00_9HYPO</name>
<dbReference type="EMBL" id="JAOQAZ010000044">
    <property type="protein sequence ID" value="KAJ4245985.1"/>
    <property type="molecule type" value="Genomic_DNA"/>
</dbReference>
<dbReference type="GO" id="GO:0016740">
    <property type="term" value="F:transferase activity"/>
    <property type="evidence" value="ECO:0007669"/>
    <property type="project" value="UniProtKB-KW"/>
</dbReference>
<keyword evidence="3" id="KW-0808">Transferase</keyword>
<keyword evidence="11" id="KW-1185">Reference proteome</keyword>
<feature type="domain" description="Cas1p 10 TM acyl transferase" evidence="9">
    <location>
        <begin position="277"/>
        <end position="611"/>
    </location>
</feature>
<comment type="similarity">
    <text evidence="2">Belongs to the PC-esterase family. CASD1 subfamily.</text>
</comment>
<evidence type="ECO:0000256" key="3">
    <source>
        <dbReference type="ARBA" id="ARBA00022679"/>
    </source>
</evidence>
<feature type="transmembrane region" description="Helical" evidence="8">
    <location>
        <begin position="374"/>
        <end position="393"/>
    </location>
</feature>
<evidence type="ECO:0000259" key="9">
    <source>
        <dbReference type="Pfam" id="PF07779"/>
    </source>
</evidence>
<keyword evidence="7" id="KW-0325">Glycoprotein</keyword>
<reference evidence="10" key="1">
    <citation type="submission" date="2022-09" db="EMBL/GenBank/DDBJ databases">
        <title>Fusarium specimens isolated from Avocado Roots.</title>
        <authorList>
            <person name="Stajich J."/>
            <person name="Roper C."/>
            <person name="Heimlech-Rivalta G."/>
        </authorList>
    </citation>
    <scope>NUCLEOTIDE SEQUENCE</scope>
    <source>
        <strain evidence="10">CF00136</strain>
    </source>
</reference>
<dbReference type="PANTHER" id="PTHR13533">
    <property type="entry name" value="N-ACETYLNEURAMINATE 9-O-ACETYLTRANSFERASE"/>
    <property type="match status" value="1"/>
</dbReference>
<sequence length="684" mass="78288">MEVPWHQRFEIFKDRINQLSKFIGDNTPDIDPFIAPMDPYDGIGNQIFYGPSSGFCYQGDKAEVIESATERNVEVKHMTEWLHGIENKSRIPMLWSIVGVTTNQNKTWIDPLKKAAHVIDQVAEARANIILNMRCNAKLDRMKPFPYARTCCTDYGGNRYRSVIILAVIYLAVCIICEIWDLFTRREPQWSLLNMQLGSIILALLMCYFADRTQMMAKGSKLWKLDDFVLLCASCIAILLITIRRSRPQNPANPPSTTEDTSQSLLPMDRPLISREKDEEEEPFLSRDQTDEWKGWMQCFILIYHWTSADEGSISIHIVFRLCVAAYLFQTGYGHTTYFIKTNDFSFHRVAATLLRLNILSCALAYIMNTDYMFYYSAPLASFWFLIIYATMAVGKQHNSDLQVVLAKVCLSCIMISAMFTRPVTRWIFSLLNAIFNIQWNADEWMYHITLDIYVVYIGMITAIVRQNMGATWSNLVMRLIISITGLFALYNYFNGISSTNNSAYDSLHPFISFVPILSFVALRNASAYTRNYHSKAMIWFGRCSLEASILHSHVLLAADRKGVLIVDGIFGDGSVLGDRWRTLLIIVPIFIWICQVARSATAYIIELLLNEPEADDLDEPALAWFKALGISRISFLKFRVAYILLVMWLVNLLNPMIEDIPLPPGGHNITIIPMDPHSLDHPY</sequence>
<dbReference type="PANTHER" id="PTHR13533:SF1">
    <property type="entry name" value="N-ACETYLNEURAMINATE 9-O-ACETYLTRANSFERASE"/>
    <property type="match status" value="1"/>
</dbReference>
<proteinExistence type="inferred from homology"/>
<evidence type="ECO:0000256" key="6">
    <source>
        <dbReference type="ARBA" id="ARBA00023136"/>
    </source>
</evidence>
<dbReference type="GO" id="GO:0005975">
    <property type="term" value="P:carbohydrate metabolic process"/>
    <property type="evidence" value="ECO:0007669"/>
    <property type="project" value="UniProtKB-ARBA"/>
</dbReference>
<keyword evidence="4 8" id="KW-0812">Transmembrane</keyword>
<feature type="transmembrane region" description="Helical" evidence="8">
    <location>
        <begin position="163"/>
        <end position="183"/>
    </location>
</feature>
<dbReference type="OrthoDB" id="1932925at2759"/>
<organism evidence="10 11">
    <name type="scientific">Fusarium torreyae</name>
    <dbReference type="NCBI Taxonomy" id="1237075"/>
    <lineage>
        <taxon>Eukaryota</taxon>
        <taxon>Fungi</taxon>
        <taxon>Dikarya</taxon>
        <taxon>Ascomycota</taxon>
        <taxon>Pezizomycotina</taxon>
        <taxon>Sordariomycetes</taxon>
        <taxon>Hypocreomycetidae</taxon>
        <taxon>Hypocreales</taxon>
        <taxon>Nectriaceae</taxon>
        <taxon>Fusarium</taxon>
    </lineage>
</organism>
<evidence type="ECO:0000256" key="1">
    <source>
        <dbReference type="ARBA" id="ARBA00004141"/>
    </source>
</evidence>
<comment type="subcellular location">
    <subcellularLocation>
        <location evidence="1">Membrane</location>
        <topology evidence="1">Multi-pass membrane protein</topology>
    </subcellularLocation>
</comment>
<evidence type="ECO:0000256" key="2">
    <source>
        <dbReference type="ARBA" id="ARBA00010666"/>
    </source>
</evidence>
<feature type="transmembrane region" description="Helical" evidence="8">
    <location>
        <begin position="405"/>
        <end position="425"/>
    </location>
</feature>
<protein>
    <recommendedName>
        <fullName evidence="9">Cas1p 10 TM acyl transferase domain-containing protein</fullName>
    </recommendedName>
</protein>
<dbReference type="Pfam" id="PF07779">
    <property type="entry name" value="Cas1_AcylT"/>
    <property type="match status" value="1"/>
</dbReference>
<gene>
    <name evidence="10" type="ORF">NW762_013729</name>
</gene>
<dbReference type="AlphaFoldDB" id="A0A9W8VA00"/>
<accession>A0A9W8VA00</accession>
<dbReference type="GO" id="GO:0016020">
    <property type="term" value="C:membrane"/>
    <property type="evidence" value="ECO:0007669"/>
    <property type="project" value="UniProtKB-SubCell"/>
</dbReference>
<dbReference type="GO" id="GO:0005794">
    <property type="term" value="C:Golgi apparatus"/>
    <property type="evidence" value="ECO:0007669"/>
    <property type="project" value="UniProtKB-ARBA"/>
</dbReference>
<evidence type="ECO:0000313" key="11">
    <source>
        <dbReference type="Proteomes" id="UP001152049"/>
    </source>
</evidence>
<feature type="transmembrane region" description="Helical" evidence="8">
    <location>
        <begin position="507"/>
        <end position="526"/>
    </location>
</feature>
<dbReference type="Proteomes" id="UP001152049">
    <property type="component" value="Unassembled WGS sequence"/>
</dbReference>
<feature type="transmembrane region" description="Helical" evidence="8">
    <location>
        <begin position="476"/>
        <end position="495"/>
    </location>
</feature>
<feature type="transmembrane region" description="Helical" evidence="8">
    <location>
        <begin position="189"/>
        <end position="210"/>
    </location>
</feature>
<feature type="transmembrane region" description="Helical" evidence="8">
    <location>
        <begin position="445"/>
        <end position="464"/>
    </location>
</feature>